<name>A0ABU1S822_9MICO</name>
<comment type="caution">
    <text evidence="1">The sequence shown here is derived from an EMBL/GenBank/DDBJ whole genome shotgun (WGS) entry which is preliminary data.</text>
</comment>
<evidence type="ECO:0000313" key="2">
    <source>
        <dbReference type="Proteomes" id="UP001259347"/>
    </source>
</evidence>
<protein>
    <submittedName>
        <fullName evidence="1">Uncharacterized protein</fullName>
    </submittedName>
</protein>
<organism evidence="1 2">
    <name type="scientific">Microbacterium resistens</name>
    <dbReference type="NCBI Taxonomy" id="156977"/>
    <lineage>
        <taxon>Bacteria</taxon>
        <taxon>Bacillati</taxon>
        <taxon>Actinomycetota</taxon>
        <taxon>Actinomycetes</taxon>
        <taxon>Micrococcales</taxon>
        <taxon>Microbacteriaceae</taxon>
        <taxon>Microbacterium</taxon>
    </lineage>
</organism>
<evidence type="ECO:0000313" key="1">
    <source>
        <dbReference type="EMBL" id="MDR6865759.1"/>
    </source>
</evidence>
<keyword evidence="2" id="KW-1185">Reference proteome</keyword>
<dbReference type="Proteomes" id="UP001259347">
    <property type="component" value="Unassembled WGS sequence"/>
</dbReference>
<accession>A0ABU1S822</accession>
<dbReference type="SUPFAM" id="SSF63829">
    <property type="entry name" value="Calcium-dependent phosphotriesterase"/>
    <property type="match status" value="1"/>
</dbReference>
<dbReference type="InterPro" id="IPR006311">
    <property type="entry name" value="TAT_signal"/>
</dbReference>
<gene>
    <name evidence="1" type="ORF">J2Y69_000341</name>
</gene>
<reference evidence="1 2" key="1">
    <citation type="submission" date="2023-07" db="EMBL/GenBank/DDBJ databases">
        <title>Sorghum-associated microbial communities from plants grown in Nebraska, USA.</title>
        <authorList>
            <person name="Schachtman D."/>
        </authorList>
    </citation>
    <scope>NUCLEOTIDE SEQUENCE [LARGE SCALE GENOMIC DNA]</scope>
    <source>
        <strain evidence="1 2">2980</strain>
    </source>
</reference>
<dbReference type="RefSeq" id="WP_310016864.1">
    <property type="nucleotide sequence ID" value="NZ_JAVDUM010000001.1"/>
</dbReference>
<proteinExistence type="predicted"/>
<dbReference type="PROSITE" id="PS51318">
    <property type="entry name" value="TAT"/>
    <property type="match status" value="1"/>
</dbReference>
<sequence>MTSSQEQYESPQATGVSRRTIVKGAAWSLPVIATAVAIPMSSASTPSQCVSYDPHGVYGSSGQAIFQYVGDRNPATFTVPQTGPFYDWAGSLGFGLDKVPQPNCGAASYAFYGVTWDTSAGNQNHLYKAIPDPNTNGTTSIVTDLGTFGCLPTGGYQAAWGGLAVDTGGNVWAVANTSYMSTTQVALIDPLTLACQTSAPGTVGIGPNAAKVQPNGLMAADITFTPNGELWGLIWDNVSGEYWMARYHFTPGAQLGVEPVFRVTGEIGTTVTEMIYLDGLAWKGTGADYTSGTFYVAWGGGSRGDVYAVDPNTGVSTLVASKTLPDGTGSTYRLEDLASAPVVSSTSAL</sequence>
<dbReference type="EMBL" id="JAVDUM010000001">
    <property type="protein sequence ID" value="MDR6865759.1"/>
    <property type="molecule type" value="Genomic_DNA"/>
</dbReference>